<feature type="domain" description="GST C-terminal" evidence="2">
    <location>
        <begin position="252"/>
        <end position="394"/>
    </location>
</feature>
<dbReference type="PROSITE" id="PS50405">
    <property type="entry name" value="GST_CTER"/>
    <property type="match status" value="1"/>
</dbReference>
<dbReference type="EMBL" id="JAUHHV010000004">
    <property type="protein sequence ID" value="KAK1426760.1"/>
    <property type="molecule type" value="Genomic_DNA"/>
</dbReference>
<dbReference type="Pfam" id="PF13410">
    <property type="entry name" value="GST_C_2"/>
    <property type="match status" value="1"/>
</dbReference>
<dbReference type="InterPro" id="IPR040079">
    <property type="entry name" value="Glutathione_S-Trfase"/>
</dbReference>
<evidence type="ECO:0000313" key="3">
    <source>
        <dbReference type="EMBL" id="KAK1426760.1"/>
    </source>
</evidence>
<dbReference type="AlphaFoldDB" id="A0AAD8KVY1"/>
<evidence type="ECO:0000313" key="4">
    <source>
        <dbReference type="Proteomes" id="UP001229421"/>
    </source>
</evidence>
<keyword evidence="4" id="KW-1185">Reference proteome</keyword>
<dbReference type="GO" id="GO:0005737">
    <property type="term" value="C:cytoplasm"/>
    <property type="evidence" value="ECO:0007669"/>
    <property type="project" value="TreeGrafter"/>
</dbReference>
<dbReference type="CDD" id="cd03190">
    <property type="entry name" value="GST_C_Omega_like"/>
    <property type="match status" value="1"/>
</dbReference>
<dbReference type="SFLD" id="SFLDG01148">
    <property type="entry name" value="Xi_(cytGST)"/>
    <property type="match status" value="1"/>
</dbReference>
<dbReference type="InterPro" id="IPR036282">
    <property type="entry name" value="Glutathione-S-Trfase_C_sf"/>
</dbReference>
<evidence type="ECO:0000256" key="1">
    <source>
        <dbReference type="SAM" id="MobiDB-lite"/>
    </source>
</evidence>
<dbReference type="SFLD" id="SFLDG01206">
    <property type="entry name" value="Xi.1"/>
    <property type="match status" value="1"/>
</dbReference>
<reference evidence="3" key="1">
    <citation type="journal article" date="2023" name="bioRxiv">
        <title>Improved chromosome-level genome assembly for marigold (Tagetes erecta).</title>
        <authorList>
            <person name="Jiang F."/>
            <person name="Yuan L."/>
            <person name="Wang S."/>
            <person name="Wang H."/>
            <person name="Xu D."/>
            <person name="Wang A."/>
            <person name="Fan W."/>
        </authorList>
    </citation>
    <scope>NUCLEOTIDE SEQUENCE</scope>
    <source>
        <strain evidence="3">WSJ</strain>
        <tissue evidence="3">Leaf</tissue>
    </source>
</reference>
<accession>A0AAD8KVY1</accession>
<dbReference type="FunFam" id="3.40.30.10:FF:000265">
    <property type="entry name" value="Glutathione S-transferase family protein"/>
    <property type="match status" value="1"/>
</dbReference>
<dbReference type="PANTHER" id="PTHR32419:SF31">
    <property type="entry name" value="OS02G0814800 PROTEIN"/>
    <property type="match status" value="1"/>
</dbReference>
<sequence length="468" mass="53698">MSTTTSLFISPTTPFTTTVTFTTIPPPKLNPKPKKLRQSPPKMSINNSPKTPTPTQLITSFTKLLWGKSLPPQLLISTVRTTWFTFWQLMMSQLAPSDPSGSYTRPISQFPYPNPTSLNPQTLHLYAALPCPWAHRTLIVLALKGLEHVIPVSIASPGLDGSWEFTPRGDKHDRKDKLNNVFIPTRDKVNGAKTLREVYKMRAGGYEGRCTVPMLWDFEKKEVVCNESYDIIELLNSGFNDVARNPDLDLSPLELKAQIDEWNRIIYPSINNGVYRCGFAQSQEAYDTAVDELFSALNKVDDHLRSSRYLCGDKLTLADVCLFTTLIRFDLVYNVMFKCTKKKVVEYQNLHGYMRDIYQIPHVAETCNLDAMLDGYYKFLFPLNPGNIRPVMPSASDHEYLLQSHNRENLSTSQQSVQVLVSYEIHNTFTRRYFHLRTRHRRISPFTLSHLRRRFDLPPFLVPQLCKV</sequence>
<evidence type="ECO:0000259" key="2">
    <source>
        <dbReference type="PROSITE" id="PS50405"/>
    </source>
</evidence>
<organism evidence="3 4">
    <name type="scientific">Tagetes erecta</name>
    <name type="common">African marigold</name>
    <dbReference type="NCBI Taxonomy" id="13708"/>
    <lineage>
        <taxon>Eukaryota</taxon>
        <taxon>Viridiplantae</taxon>
        <taxon>Streptophyta</taxon>
        <taxon>Embryophyta</taxon>
        <taxon>Tracheophyta</taxon>
        <taxon>Spermatophyta</taxon>
        <taxon>Magnoliopsida</taxon>
        <taxon>eudicotyledons</taxon>
        <taxon>Gunneridae</taxon>
        <taxon>Pentapetalae</taxon>
        <taxon>asterids</taxon>
        <taxon>campanulids</taxon>
        <taxon>Asterales</taxon>
        <taxon>Asteraceae</taxon>
        <taxon>Asteroideae</taxon>
        <taxon>Heliantheae alliance</taxon>
        <taxon>Tageteae</taxon>
        <taxon>Tagetes</taxon>
    </lineage>
</organism>
<dbReference type="Pfam" id="PF13409">
    <property type="entry name" value="GST_N_2"/>
    <property type="match status" value="1"/>
</dbReference>
<dbReference type="InterPro" id="IPR004045">
    <property type="entry name" value="Glutathione_S-Trfase_N"/>
</dbReference>
<protein>
    <recommendedName>
        <fullName evidence="2">GST C-terminal domain-containing protein</fullName>
    </recommendedName>
</protein>
<dbReference type="GO" id="GO:0004364">
    <property type="term" value="F:glutathione transferase activity"/>
    <property type="evidence" value="ECO:0007669"/>
    <property type="project" value="InterPro"/>
</dbReference>
<dbReference type="SUPFAM" id="SSF47616">
    <property type="entry name" value="GST C-terminal domain-like"/>
    <property type="match status" value="1"/>
</dbReference>
<dbReference type="InterPro" id="IPR036249">
    <property type="entry name" value="Thioredoxin-like_sf"/>
</dbReference>
<gene>
    <name evidence="3" type="ORF">QVD17_15440</name>
</gene>
<dbReference type="Gene3D" id="1.20.1050.10">
    <property type="match status" value="1"/>
</dbReference>
<dbReference type="FunFam" id="1.20.1050.10:FF:000045">
    <property type="entry name" value="Glutathione S-transferase family protein"/>
    <property type="match status" value="1"/>
</dbReference>
<dbReference type="Proteomes" id="UP001229421">
    <property type="component" value="Unassembled WGS sequence"/>
</dbReference>
<feature type="region of interest" description="Disordered" evidence="1">
    <location>
        <begin position="20"/>
        <end position="53"/>
    </location>
</feature>
<dbReference type="Gene3D" id="3.40.30.10">
    <property type="entry name" value="Glutaredoxin"/>
    <property type="match status" value="1"/>
</dbReference>
<dbReference type="InterPro" id="IPR016639">
    <property type="entry name" value="GST_Omega/GSH"/>
</dbReference>
<dbReference type="SFLD" id="SFLDS00019">
    <property type="entry name" value="Glutathione_Transferase_(cytos"/>
    <property type="match status" value="1"/>
</dbReference>
<dbReference type="PANTHER" id="PTHR32419">
    <property type="entry name" value="GLUTATHIONYL-HYDROQUINONE REDUCTASE"/>
    <property type="match status" value="1"/>
</dbReference>
<name>A0AAD8KVY1_TARER</name>
<proteinExistence type="predicted"/>
<dbReference type="SUPFAM" id="SSF52833">
    <property type="entry name" value="Thioredoxin-like"/>
    <property type="match status" value="1"/>
</dbReference>
<feature type="compositionally biased region" description="Polar residues" evidence="1">
    <location>
        <begin position="44"/>
        <end position="53"/>
    </location>
</feature>
<dbReference type="InterPro" id="IPR047047">
    <property type="entry name" value="GST_Omega-like_C"/>
</dbReference>
<comment type="caution">
    <text evidence="3">The sequence shown here is derived from an EMBL/GenBank/DDBJ whole genome shotgun (WGS) entry which is preliminary data.</text>
</comment>
<dbReference type="InterPro" id="IPR010987">
    <property type="entry name" value="Glutathione-S-Trfase_C-like"/>
</dbReference>